<evidence type="ECO:0000313" key="2">
    <source>
        <dbReference type="EMBL" id="CAD1480326.1"/>
    </source>
</evidence>
<feature type="compositionally biased region" description="Basic and acidic residues" evidence="1">
    <location>
        <begin position="1"/>
        <end position="12"/>
    </location>
</feature>
<evidence type="ECO:0000313" key="3">
    <source>
        <dbReference type="Proteomes" id="UP000752696"/>
    </source>
</evidence>
<proteinExistence type="predicted"/>
<accession>A0A6V7HII0</accession>
<dbReference type="OrthoDB" id="7635362at2759"/>
<feature type="region of interest" description="Disordered" evidence="1">
    <location>
        <begin position="1"/>
        <end position="33"/>
    </location>
</feature>
<dbReference type="Proteomes" id="UP000752696">
    <property type="component" value="Unassembled WGS sequence"/>
</dbReference>
<organism evidence="2 3">
    <name type="scientific">Heterotrigona itama</name>
    <dbReference type="NCBI Taxonomy" id="395501"/>
    <lineage>
        <taxon>Eukaryota</taxon>
        <taxon>Metazoa</taxon>
        <taxon>Ecdysozoa</taxon>
        <taxon>Arthropoda</taxon>
        <taxon>Hexapoda</taxon>
        <taxon>Insecta</taxon>
        <taxon>Pterygota</taxon>
        <taxon>Neoptera</taxon>
        <taxon>Endopterygota</taxon>
        <taxon>Hymenoptera</taxon>
        <taxon>Apocrita</taxon>
        <taxon>Aculeata</taxon>
        <taxon>Apoidea</taxon>
        <taxon>Anthophila</taxon>
        <taxon>Apidae</taxon>
        <taxon>Heterotrigona</taxon>
    </lineage>
</organism>
<name>A0A6V7HII0_9HYME</name>
<evidence type="ECO:0000256" key="1">
    <source>
        <dbReference type="SAM" id="MobiDB-lite"/>
    </source>
</evidence>
<keyword evidence="3" id="KW-1185">Reference proteome</keyword>
<reference evidence="2" key="1">
    <citation type="submission" date="2020-07" db="EMBL/GenBank/DDBJ databases">
        <authorList>
            <person name="Nazaruddin N."/>
        </authorList>
    </citation>
    <scope>NUCLEOTIDE SEQUENCE</scope>
</reference>
<feature type="non-terminal residue" evidence="2">
    <location>
        <position position="1"/>
    </location>
</feature>
<comment type="caution">
    <text evidence="2">The sequence shown here is derived from an EMBL/GenBank/DDBJ whole genome shotgun (WGS) entry which is preliminary data.</text>
</comment>
<dbReference type="EMBL" id="CAJDYZ010011941">
    <property type="protein sequence ID" value="CAD1480326.1"/>
    <property type="molecule type" value="Genomic_DNA"/>
</dbReference>
<gene>
    <name evidence="2" type="ORF">MHI_LOCUS912874</name>
</gene>
<protein>
    <submittedName>
        <fullName evidence="2">Uncharacterized protein</fullName>
    </submittedName>
</protein>
<dbReference type="AlphaFoldDB" id="A0A6V7HII0"/>
<sequence length="50" mass="5428">IQGREESNDPRGFRSFTVASYSPGPAVRGKGSCQPLISLRQGQLLSLLPR</sequence>